<accession>A0ABQ4TRY3</accession>
<comment type="caution">
    <text evidence="2">The sequence shown here is derived from an EMBL/GenBank/DDBJ whole genome shotgun (WGS) entry which is preliminary data.</text>
</comment>
<organism evidence="2 3">
    <name type="scientific">Methylobacterium thuringiense</name>
    <dbReference type="NCBI Taxonomy" id="1003091"/>
    <lineage>
        <taxon>Bacteria</taxon>
        <taxon>Pseudomonadati</taxon>
        <taxon>Pseudomonadota</taxon>
        <taxon>Alphaproteobacteria</taxon>
        <taxon>Hyphomicrobiales</taxon>
        <taxon>Methylobacteriaceae</taxon>
        <taxon>Methylobacterium</taxon>
    </lineage>
</organism>
<dbReference type="Proteomes" id="UP001055101">
    <property type="component" value="Unassembled WGS sequence"/>
</dbReference>
<sequence length="79" mass="8716">MPRYFFIINNSNAIEWDDLGSECSGRLDIEQTAQRMLAAFVERYAGTPTPLCLAVLAVGGAVVMTAAGISPDEMQMFWR</sequence>
<dbReference type="RefSeq" id="WP_238232734.1">
    <property type="nucleotide sequence ID" value="NZ_BPRA01000023.1"/>
</dbReference>
<proteinExistence type="predicted"/>
<keyword evidence="1" id="KW-1133">Transmembrane helix</keyword>
<protein>
    <submittedName>
        <fullName evidence="2">Uncharacterized protein</fullName>
    </submittedName>
</protein>
<keyword evidence="1" id="KW-0812">Transmembrane</keyword>
<name>A0ABQ4TRY3_9HYPH</name>
<reference evidence="2" key="1">
    <citation type="journal article" date="2021" name="Front. Microbiol.">
        <title>Comprehensive Comparative Genomics and Phenotyping of Methylobacterium Species.</title>
        <authorList>
            <person name="Alessa O."/>
            <person name="Ogura Y."/>
            <person name="Fujitani Y."/>
            <person name="Takami H."/>
            <person name="Hayashi T."/>
            <person name="Sahin N."/>
            <person name="Tani A."/>
        </authorList>
    </citation>
    <scope>NUCLEOTIDE SEQUENCE</scope>
    <source>
        <strain evidence="2">DSM 23674</strain>
    </source>
</reference>
<keyword evidence="1" id="KW-0472">Membrane</keyword>
<keyword evidence="3" id="KW-1185">Reference proteome</keyword>
<feature type="transmembrane region" description="Helical" evidence="1">
    <location>
        <begin position="51"/>
        <end position="69"/>
    </location>
</feature>
<evidence type="ECO:0000313" key="2">
    <source>
        <dbReference type="EMBL" id="GJE57396.1"/>
    </source>
</evidence>
<gene>
    <name evidence="2" type="ORF">EKPJFOCH_3910</name>
</gene>
<evidence type="ECO:0000313" key="3">
    <source>
        <dbReference type="Proteomes" id="UP001055101"/>
    </source>
</evidence>
<evidence type="ECO:0000256" key="1">
    <source>
        <dbReference type="SAM" id="Phobius"/>
    </source>
</evidence>
<dbReference type="EMBL" id="BPRA01000023">
    <property type="protein sequence ID" value="GJE57396.1"/>
    <property type="molecule type" value="Genomic_DNA"/>
</dbReference>
<reference evidence="2" key="2">
    <citation type="submission" date="2021-08" db="EMBL/GenBank/DDBJ databases">
        <authorList>
            <person name="Tani A."/>
            <person name="Ola A."/>
            <person name="Ogura Y."/>
            <person name="Katsura K."/>
            <person name="Hayashi T."/>
        </authorList>
    </citation>
    <scope>NUCLEOTIDE SEQUENCE</scope>
    <source>
        <strain evidence="2">DSM 23674</strain>
    </source>
</reference>